<dbReference type="EMBL" id="CAIX01000490">
    <property type="protein sequence ID" value="CCI10975.1"/>
    <property type="molecule type" value="Genomic_DNA"/>
</dbReference>
<proteinExistence type="predicted"/>
<dbReference type="InParanoid" id="A0A024FV51"/>
<accession>A0A024FV51</accession>
<evidence type="ECO:0000313" key="2">
    <source>
        <dbReference type="Proteomes" id="UP000053237"/>
    </source>
</evidence>
<organism evidence="1 2">
    <name type="scientific">Albugo candida</name>
    <dbReference type="NCBI Taxonomy" id="65357"/>
    <lineage>
        <taxon>Eukaryota</taxon>
        <taxon>Sar</taxon>
        <taxon>Stramenopiles</taxon>
        <taxon>Oomycota</taxon>
        <taxon>Peronosporomycetes</taxon>
        <taxon>Albuginales</taxon>
        <taxon>Albuginaceae</taxon>
        <taxon>Albugo</taxon>
    </lineage>
</organism>
<reference evidence="1 2" key="1">
    <citation type="submission" date="2012-05" db="EMBL/GenBank/DDBJ databases">
        <title>Recombination and specialization in a pathogen metapopulation.</title>
        <authorList>
            <person name="Gardiner A."/>
            <person name="Kemen E."/>
            <person name="Schultz-Larsen T."/>
            <person name="MacLean D."/>
            <person name="Van Oosterhout C."/>
            <person name="Jones J.D.G."/>
        </authorList>
    </citation>
    <scope>NUCLEOTIDE SEQUENCE [LARGE SCALE GENOMIC DNA]</scope>
    <source>
        <strain evidence="1 2">Ac Nc2</strain>
    </source>
</reference>
<keyword evidence="2" id="KW-1185">Reference proteome</keyword>
<comment type="caution">
    <text evidence="1">The sequence shown here is derived from an EMBL/GenBank/DDBJ whole genome shotgun (WGS) entry which is preliminary data.</text>
</comment>
<sequence length="187" mass="21138">MNYDKMCQACLAGEASFFVTRLSHIDFLVSSVDYLTTYSMSKCITPTSLASRKLCKKMISVPNQLCNFYSLQTHELDSSSIPGSPQNNAFRFITLGRPERSDPKCFICLTSWLDNLITDLKYFFMVGAPNNSDCFEECGNLEMVQWHALDVPLIRPMSPNSIKARFGILERSSFTYEEMLSDASMLG</sequence>
<dbReference type="AlphaFoldDB" id="A0A024FV51"/>
<gene>
    <name evidence="1" type="ORF">BN9_121530</name>
</gene>
<name>A0A024FV51_9STRA</name>
<protein>
    <submittedName>
        <fullName evidence="1">Uncharacterized protein</fullName>
    </submittedName>
</protein>
<evidence type="ECO:0000313" key="1">
    <source>
        <dbReference type="EMBL" id="CCI10975.1"/>
    </source>
</evidence>
<dbReference type="Proteomes" id="UP000053237">
    <property type="component" value="Unassembled WGS sequence"/>
</dbReference>